<reference evidence="3 4" key="1">
    <citation type="submission" date="2015-01" db="EMBL/GenBank/DDBJ databases">
        <title>The Genome Sequence of Exophiala sideris CBS121828.</title>
        <authorList>
            <consortium name="The Broad Institute Genomics Platform"/>
            <person name="Cuomo C."/>
            <person name="de Hoog S."/>
            <person name="Gorbushina A."/>
            <person name="Stielow B."/>
            <person name="Teixiera M."/>
            <person name="Abouelleil A."/>
            <person name="Chapman S.B."/>
            <person name="Priest M."/>
            <person name="Young S.K."/>
            <person name="Wortman J."/>
            <person name="Nusbaum C."/>
            <person name="Birren B."/>
        </authorList>
    </citation>
    <scope>NUCLEOTIDE SEQUENCE [LARGE SCALE GENOMIC DNA]</scope>
    <source>
        <strain evidence="3 4">CBS 121828</strain>
    </source>
</reference>
<dbReference type="InterPro" id="IPR019595">
    <property type="entry name" value="DUF2470"/>
</dbReference>
<dbReference type="PANTHER" id="PTHR37783:SF1">
    <property type="entry name" value="MEMBRANE PROTEIN, PUTATIVE (AFU_ORTHOLOGUE AFUA_1G04315)-RELATED"/>
    <property type="match status" value="1"/>
</dbReference>
<dbReference type="AlphaFoldDB" id="A0A0D1YZ75"/>
<evidence type="ECO:0000313" key="4">
    <source>
        <dbReference type="Proteomes" id="UP000053599"/>
    </source>
</evidence>
<dbReference type="EMBL" id="KN846953">
    <property type="protein sequence ID" value="KIV80053.1"/>
    <property type="molecule type" value="Genomic_DNA"/>
</dbReference>
<dbReference type="Proteomes" id="UP000053599">
    <property type="component" value="Unassembled WGS sequence"/>
</dbReference>
<protein>
    <recommendedName>
        <fullName evidence="2">DUF2470 domain-containing protein</fullName>
    </recommendedName>
</protein>
<feature type="domain" description="DUF2470" evidence="2">
    <location>
        <begin position="28"/>
        <end position="101"/>
    </location>
</feature>
<accession>A0A0D1YZ75</accession>
<dbReference type="InterPro" id="IPR037119">
    <property type="entry name" value="Haem_oxidase_HugZ-like_sf"/>
</dbReference>
<evidence type="ECO:0000256" key="1">
    <source>
        <dbReference type="SAM" id="MobiDB-lite"/>
    </source>
</evidence>
<evidence type="ECO:0000313" key="3">
    <source>
        <dbReference type="EMBL" id="KIV80053.1"/>
    </source>
</evidence>
<organism evidence="3 4">
    <name type="scientific">Exophiala sideris</name>
    <dbReference type="NCBI Taxonomy" id="1016849"/>
    <lineage>
        <taxon>Eukaryota</taxon>
        <taxon>Fungi</taxon>
        <taxon>Dikarya</taxon>
        <taxon>Ascomycota</taxon>
        <taxon>Pezizomycotina</taxon>
        <taxon>Eurotiomycetes</taxon>
        <taxon>Chaetothyriomycetidae</taxon>
        <taxon>Chaetothyriales</taxon>
        <taxon>Herpotrichiellaceae</taxon>
        <taxon>Exophiala</taxon>
    </lineage>
</organism>
<proteinExistence type="predicted"/>
<sequence length="241" mass="26851">MATAAPTDLPSVPPPSAQRGPPDPAAMKARVIQHMNNDHALSLRLYLAHYAHVPMPGTTTAQMQDITNEHMIITSSYGRHVVSLDPPMKSLIEARERLVAMHNECLAALGLSDVVLKSYTPPDRAWQWALSALCLLIFSTFPFREQLRPESGSLIASIWSLGHTVPGLARLAYTLQPFVLGIMVVLHGGEAVWFTSRLQKYWVEVGTSVWWAWVADCLLEGFGCWTRFDRVVGRLEAEKKH</sequence>
<evidence type="ECO:0000259" key="2">
    <source>
        <dbReference type="Pfam" id="PF10615"/>
    </source>
</evidence>
<dbReference type="HOGENOM" id="CLU_081019_0_0_1"/>
<dbReference type="PANTHER" id="PTHR37783">
    <property type="entry name" value="MEMBRANE PROTEIN, PUTATIVE (AFU_ORTHOLOGUE AFUA_1G04315)-RELATED"/>
    <property type="match status" value="1"/>
</dbReference>
<dbReference type="Pfam" id="PF10615">
    <property type="entry name" value="DUF2470"/>
    <property type="match status" value="1"/>
</dbReference>
<dbReference type="OrthoDB" id="5553410at2759"/>
<feature type="compositionally biased region" description="Pro residues" evidence="1">
    <location>
        <begin position="11"/>
        <end position="24"/>
    </location>
</feature>
<feature type="region of interest" description="Disordered" evidence="1">
    <location>
        <begin position="1"/>
        <end position="25"/>
    </location>
</feature>
<name>A0A0D1YZ75_9EURO</name>
<gene>
    <name evidence="3" type="ORF">PV11_07583</name>
</gene>
<dbReference type="Gene3D" id="3.20.180.10">
    <property type="entry name" value="PNP-oxidase-like"/>
    <property type="match status" value="1"/>
</dbReference>